<feature type="compositionally biased region" description="Low complexity" evidence="1">
    <location>
        <begin position="408"/>
        <end position="417"/>
    </location>
</feature>
<feature type="compositionally biased region" description="Low complexity" evidence="1">
    <location>
        <begin position="66"/>
        <end position="90"/>
    </location>
</feature>
<accession>A0AAD7BMQ5</accession>
<evidence type="ECO:0000256" key="1">
    <source>
        <dbReference type="SAM" id="MobiDB-lite"/>
    </source>
</evidence>
<comment type="caution">
    <text evidence="2">The sequence shown here is derived from an EMBL/GenBank/DDBJ whole genome shotgun (WGS) entry which is preliminary data.</text>
</comment>
<dbReference type="EMBL" id="JARKIF010000012">
    <property type="protein sequence ID" value="KAJ7625615.1"/>
    <property type="molecule type" value="Genomic_DNA"/>
</dbReference>
<dbReference type="Proteomes" id="UP001221142">
    <property type="component" value="Unassembled WGS sequence"/>
</dbReference>
<organism evidence="2 3">
    <name type="scientific">Roridomyces roridus</name>
    <dbReference type="NCBI Taxonomy" id="1738132"/>
    <lineage>
        <taxon>Eukaryota</taxon>
        <taxon>Fungi</taxon>
        <taxon>Dikarya</taxon>
        <taxon>Basidiomycota</taxon>
        <taxon>Agaricomycotina</taxon>
        <taxon>Agaricomycetes</taxon>
        <taxon>Agaricomycetidae</taxon>
        <taxon>Agaricales</taxon>
        <taxon>Marasmiineae</taxon>
        <taxon>Mycenaceae</taxon>
        <taxon>Roridomyces</taxon>
    </lineage>
</organism>
<feature type="region of interest" description="Disordered" evidence="1">
    <location>
        <begin position="54"/>
        <end position="200"/>
    </location>
</feature>
<feature type="compositionally biased region" description="Low complexity" evidence="1">
    <location>
        <begin position="485"/>
        <end position="502"/>
    </location>
</feature>
<evidence type="ECO:0000313" key="2">
    <source>
        <dbReference type="EMBL" id="KAJ7625615.1"/>
    </source>
</evidence>
<protein>
    <submittedName>
        <fullName evidence="2">Uncharacterized protein</fullName>
    </submittedName>
</protein>
<feature type="region of interest" description="Disordered" evidence="1">
    <location>
        <begin position="483"/>
        <end position="506"/>
    </location>
</feature>
<evidence type="ECO:0000313" key="3">
    <source>
        <dbReference type="Proteomes" id="UP001221142"/>
    </source>
</evidence>
<feature type="compositionally biased region" description="Polar residues" evidence="1">
    <location>
        <begin position="179"/>
        <end position="198"/>
    </location>
</feature>
<gene>
    <name evidence="2" type="ORF">FB45DRAFT_69587</name>
</gene>
<feature type="region of interest" description="Disordered" evidence="1">
    <location>
        <begin position="1"/>
        <end position="34"/>
    </location>
</feature>
<proteinExistence type="predicted"/>
<sequence length="517" mass="54497">MFASAPSVEPSLQRAAPLHSSSLSYPAGFVDPEPLTLRRSHSLDLMRKPLCSSPLAGPATNEGADAAASSPISISPSPSVSSLVPSEAPELPVYEKPSQRPGTLGKRPSRTAPPPIPLPSPPSHADTQLPQLIHTPLPPPPPSPGFHTRKRSRGASISMTNLSASFPLPPPSFPRALTAPSTSRRSATHPLPSSSSDQLLADSTPRFSRLALAAPDIVLPVSARETRRQSVLRGEGGMRVSLLSPPEAATASAPPRSSSLIHTNPLYAFSASTPSLVTLSRSASQSSDSEGPMTPNSDYLGHSVSLEDDMDDVDSVDIALVSPRDFEIMSQDAESEDAHGRAFTRPRQSVQSVFQGVHQVPATSRSMWNLSLRSKTAKRHRRSPAAQPEIKGGTSFFFFGSGDSAMTASTAMSGSSPPSRPHSPAPSYHTFAAPTIRVRASSGLNIAVSAAAVERPPLSPYRAALEAYDPHLEVDSITGMSITPSTTASANGGGSTNSKKSGMQTMRRFLRTISGRR</sequence>
<name>A0AAD7BMQ5_9AGAR</name>
<keyword evidence="3" id="KW-1185">Reference proteome</keyword>
<feature type="compositionally biased region" description="Pro residues" evidence="1">
    <location>
        <begin position="111"/>
        <end position="122"/>
    </location>
</feature>
<feature type="region of interest" description="Disordered" evidence="1">
    <location>
        <begin position="408"/>
        <end position="428"/>
    </location>
</feature>
<reference evidence="2" key="1">
    <citation type="submission" date="2023-03" db="EMBL/GenBank/DDBJ databases">
        <title>Massive genome expansion in bonnet fungi (Mycena s.s.) driven by repeated elements and novel gene families across ecological guilds.</title>
        <authorList>
            <consortium name="Lawrence Berkeley National Laboratory"/>
            <person name="Harder C.B."/>
            <person name="Miyauchi S."/>
            <person name="Viragh M."/>
            <person name="Kuo A."/>
            <person name="Thoen E."/>
            <person name="Andreopoulos B."/>
            <person name="Lu D."/>
            <person name="Skrede I."/>
            <person name="Drula E."/>
            <person name="Henrissat B."/>
            <person name="Morin E."/>
            <person name="Kohler A."/>
            <person name="Barry K."/>
            <person name="LaButti K."/>
            <person name="Morin E."/>
            <person name="Salamov A."/>
            <person name="Lipzen A."/>
            <person name="Mereny Z."/>
            <person name="Hegedus B."/>
            <person name="Baldrian P."/>
            <person name="Stursova M."/>
            <person name="Weitz H."/>
            <person name="Taylor A."/>
            <person name="Grigoriev I.V."/>
            <person name="Nagy L.G."/>
            <person name="Martin F."/>
            <person name="Kauserud H."/>
        </authorList>
    </citation>
    <scope>NUCLEOTIDE SEQUENCE</scope>
    <source>
        <strain evidence="2">9284</strain>
    </source>
</reference>
<dbReference type="AlphaFoldDB" id="A0AAD7BMQ5"/>